<reference evidence="2 4" key="2">
    <citation type="submission" date="2018-06" db="EMBL/GenBank/DDBJ databases">
        <authorList>
            <consortium name="Pathogen Informatics"/>
            <person name="Doyle S."/>
        </authorList>
    </citation>
    <scope>NUCLEOTIDE SEQUENCE [LARGE SCALE GENOMIC DNA]</scope>
    <source>
        <strain evidence="2 4">NCTC12022</strain>
    </source>
</reference>
<proteinExistence type="predicted"/>
<name>A0A0W0TUZ8_9GAMM</name>
<evidence type="ECO:0000313" key="3">
    <source>
        <dbReference type="Proteomes" id="UP000054698"/>
    </source>
</evidence>
<dbReference type="OrthoDB" id="9946558at2"/>
<evidence type="ECO:0000313" key="2">
    <source>
        <dbReference type="EMBL" id="SPX61082.1"/>
    </source>
</evidence>
<evidence type="ECO:0000313" key="1">
    <source>
        <dbReference type="EMBL" id="KTC99227.1"/>
    </source>
</evidence>
<accession>A0A0W0TUZ8</accession>
<keyword evidence="3" id="KW-1185">Reference proteome</keyword>
<reference evidence="1 3" key="1">
    <citation type="submission" date="2015-11" db="EMBL/GenBank/DDBJ databases">
        <title>Genomic analysis of 38 Legionella species identifies large and diverse effector repertoires.</title>
        <authorList>
            <person name="Burstein D."/>
            <person name="Amaro F."/>
            <person name="Zusman T."/>
            <person name="Lifshitz Z."/>
            <person name="Cohen O."/>
            <person name="Gilbert J.A."/>
            <person name="Pupko T."/>
            <person name="Shuman H.A."/>
            <person name="Segal G."/>
        </authorList>
    </citation>
    <scope>NUCLEOTIDE SEQUENCE [LARGE SCALE GENOMIC DNA]</scope>
    <source>
        <strain evidence="1 3">WO-44C</strain>
    </source>
</reference>
<dbReference type="Proteomes" id="UP000251942">
    <property type="component" value="Unassembled WGS sequence"/>
</dbReference>
<sequence length="106" mass="12489">MRFFQGADHKEITCNLEGTTAERYAWCLNQLHSQLKKALSPDQKRQSLREFKKNMEQQPDTGRLFNEIESQYYTFLDKNSQLPKDDYLFNCFATLNIDGGYFSCTQ</sequence>
<dbReference type="EMBL" id="UASS01000015">
    <property type="protein sequence ID" value="SPX61082.1"/>
    <property type="molecule type" value="Genomic_DNA"/>
</dbReference>
<dbReference type="PATRIC" id="fig|453.4.peg.1520"/>
<dbReference type="AlphaFoldDB" id="A0A0W0TUZ8"/>
<dbReference type="RefSeq" id="WP_058445259.1">
    <property type="nucleotide sequence ID" value="NZ_CAAAHT010000017.1"/>
</dbReference>
<dbReference type="Proteomes" id="UP000054698">
    <property type="component" value="Unassembled WGS sequence"/>
</dbReference>
<protein>
    <submittedName>
        <fullName evidence="1">Uncharacterized protein</fullName>
    </submittedName>
</protein>
<dbReference type="EMBL" id="LNYB01000051">
    <property type="protein sequence ID" value="KTC99227.1"/>
    <property type="molecule type" value="Genomic_DNA"/>
</dbReference>
<organism evidence="1 3">
    <name type="scientific">Legionella feeleii</name>
    <dbReference type="NCBI Taxonomy" id="453"/>
    <lineage>
        <taxon>Bacteria</taxon>
        <taxon>Pseudomonadati</taxon>
        <taxon>Pseudomonadota</taxon>
        <taxon>Gammaproteobacteria</taxon>
        <taxon>Legionellales</taxon>
        <taxon>Legionellaceae</taxon>
        <taxon>Legionella</taxon>
    </lineage>
</organism>
<gene>
    <name evidence="1" type="ORF">Lfee_1393</name>
    <name evidence="2" type="ORF">NCTC12022_01820</name>
</gene>
<evidence type="ECO:0000313" key="4">
    <source>
        <dbReference type="Proteomes" id="UP000251942"/>
    </source>
</evidence>